<evidence type="ECO:0000256" key="9">
    <source>
        <dbReference type="ARBA" id="ARBA00022833"/>
    </source>
</evidence>
<feature type="binding site" evidence="15">
    <location>
        <begin position="104"/>
        <end position="108"/>
    </location>
    <ligand>
        <name>ATP</name>
        <dbReference type="ChEBI" id="CHEBI:30616"/>
    </ligand>
</feature>
<evidence type="ECO:0000256" key="16">
    <source>
        <dbReference type="RuleBase" id="RU003874"/>
    </source>
</evidence>
<dbReference type="Gene3D" id="3.90.1440.10">
    <property type="entry name" value="SecA, preprotein cross-linking domain"/>
    <property type="match status" value="1"/>
</dbReference>
<dbReference type="PROSITE" id="PS51192">
    <property type="entry name" value="HELICASE_ATP_BIND_1"/>
    <property type="match status" value="1"/>
</dbReference>
<dbReference type="InterPro" id="IPR001650">
    <property type="entry name" value="Helicase_C-like"/>
</dbReference>
<dbReference type="Gene3D" id="3.40.50.300">
    <property type="entry name" value="P-loop containing nucleotide triphosphate hydrolases"/>
    <property type="match status" value="3"/>
</dbReference>
<comment type="catalytic activity">
    <reaction evidence="15">
        <text>ATP + H2O + cellular proteinSide 1 = ADP + phosphate + cellular proteinSide 2.</text>
        <dbReference type="EC" id="7.4.2.8"/>
    </reaction>
</comment>
<dbReference type="AlphaFoldDB" id="A0A0G0GK91"/>
<dbReference type="SMART" id="SM00958">
    <property type="entry name" value="SecA_PP_bind"/>
    <property type="match status" value="1"/>
</dbReference>
<feature type="coiled-coil region" evidence="17">
    <location>
        <begin position="12"/>
        <end position="39"/>
    </location>
</feature>
<dbReference type="CDD" id="cd18803">
    <property type="entry name" value="SF2_C_secA"/>
    <property type="match status" value="1"/>
</dbReference>
<gene>
    <name evidence="15" type="primary">secA</name>
    <name evidence="22" type="ORF">US40_C0002G0099</name>
</gene>
<dbReference type="InterPro" id="IPR036670">
    <property type="entry name" value="SecA_X-link_sf"/>
</dbReference>
<dbReference type="GO" id="GO:0046872">
    <property type="term" value="F:metal ion binding"/>
    <property type="evidence" value="ECO:0007669"/>
    <property type="project" value="UniProtKB-KW"/>
</dbReference>
<dbReference type="NCBIfam" id="NF009538">
    <property type="entry name" value="PRK12904.1"/>
    <property type="match status" value="1"/>
</dbReference>
<dbReference type="Pfam" id="PF07517">
    <property type="entry name" value="SecA_DEAD"/>
    <property type="match status" value="1"/>
</dbReference>
<evidence type="ECO:0000256" key="3">
    <source>
        <dbReference type="ARBA" id="ARBA00007650"/>
    </source>
</evidence>
<comment type="similarity">
    <text evidence="3 15 16">Belongs to the SecA family.</text>
</comment>
<dbReference type="SMART" id="SM00490">
    <property type="entry name" value="HELICc"/>
    <property type="match status" value="1"/>
</dbReference>
<evidence type="ECO:0000256" key="11">
    <source>
        <dbReference type="ARBA" id="ARBA00022927"/>
    </source>
</evidence>
<sequence>MLNFLTKFFDYNKREINRLQKKVEEINKLEDKARVLKDVDFGKETGQLKEKISGDHSRLDEFLPWAFALSREAGKRTLGQRHFDVQLMAAIALHEGKIAEQKTGEGKTLSAVPALYLNALTGSGTHLVTVNDYLARRDAGWMGKVFDFLGLKTASMISDKSFVFDSKYEDKETIDWRLKHLRPISRKEAYLADVTYGINSEFGFDYLRDNMAQNPNDLVQRNFNFAIIDEADSVLIDEARTPHIISAPYEEDTSKYYRYAQIVGQLDGKSDYLIDEKLRTANLTENGIKKIESLIGVTNIYEKDFDTLFHIEAALKANTLFKLDKDYIVKDGEVIIVDEFTGRLLYGRRFSEGLHQAIEAKEKVSIQRESKTLATVSLQNYFRMYRKLAGMTGTATTEAEEFHKIYKADVVTISTHLPMVRRDEPDMIYKTERAKYNAVVEEIAKNYQAGRPVLVGTTSIEKNELLSSLLKKKGISHELLNAKNHEREAAIISKAGEKGAVTVATNMAGRGVDIILGGDISREETAWQKKHDEVVKLGGLHVIGTERHESRRIDNQLRGRSGRQGDPGQSTFFVSLEDDLMRIFGGEQISKIMNFLNFPEDQPLSHAMVSKAIEQAQVKVEGFNFDIRKHLVDYDDVLNKQREIVYSLRKKILFGSEDKNFYDTVYEVFDEEISSLINAYSLSEAGLTEEDIKKLAQEVNLILPISEKEIRSPKSITLIQDKVREEFKAREKKLGKQLWIEIIKAVFLSTIDKYWMDHLTAIEDLREGINLRGYAQIDPLVAYKNEAYSMFEKLIGDINFEVSRRLLKVEVDVGAQFIAPEKQEQPKMVLHSASKVDPFKSQNNQSPDSAKASSFGKPTEDKSSGKPITSSQSLVTSHHKIGRNDPCWCGSGRKYKRCHYPN</sequence>
<feature type="domain" description="Helicase ATP-binding" evidence="19">
    <location>
        <begin position="88"/>
        <end position="267"/>
    </location>
</feature>
<reference evidence="22 23" key="1">
    <citation type="journal article" date="2015" name="Nature">
        <title>rRNA introns, odd ribosomes, and small enigmatic genomes across a large radiation of phyla.</title>
        <authorList>
            <person name="Brown C.T."/>
            <person name="Hug L.A."/>
            <person name="Thomas B.C."/>
            <person name="Sharon I."/>
            <person name="Castelle C.J."/>
            <person name="Singh A."/>
            <person name="Wilkins M.J."/>
            <person name="Williams K.H."/>
            <person name="Banfield J.F."/>
        </authorList>
    </citation>
    <scope>NUCLEOTIDE SEQUENCE [LARGE SCALE GENOMIC DNA]</scope>
</reference>
<dbReference type="Gene3D" id="3.10.450.50">
    <property type="match status" value="1"/>
</dbReference>
<dbReference type="InterPro" id="IPR027417">
    <property type="entry name" value="P-loop_NTPase"/>
</dbReference>
<dbReference type="InterPro" id="IPR000185">
    <property type="entry name" value="SecA"/>
</dbReference>
<name>A0A0G0GK91_9BACT</name>
<accession>A0A0G0GK91</accession>
<comment type="caution">
    <text evidence="22">The sequence shown here is derived from an EMBL/GenBank/DDBJ whole genome shotgun (WGS) entry which is preliminary data.</text>
</comment>
<dbReference type="HAMAP" id="MF_01382">
    <property type="entry name" value="SecA"/>
    <property type="match status" value="1"/>
</dbReference>
<evidence type="ECO:0000256" key="13">
    <source>
        <dbReference type="ARBA" id="ARBA00023010"/>
    </source>
</evidence>
<feature type="binding site" evidence="15">
    <location>
        <position position="513"/>
    </location>
    <ligand>
        <name>ATP</name>
        <dbReference type="ChEBI" id="CHEBI:30616"/>
    </ligand>
</feature>
<comment type="cofactor">
    <cofactor evidence="1">
        <name>Zn(2+)</name>
        <dbReference type="ChEBI" id="CHEBI:29105"/>
    </cofactor>
</comment>
<feature type="compositionally biased region" description="Polar residues" evidence="18">
    <location>
        <begin position="840"/>
        <end position="852"/>
    </location>
</feature>
<organism evidence="22 23">
    <name type="scientific">Candidatus Roizmanbacteria bacterium GW2011_GWC2_37_13</name>
    <dbReference type="NCBI Taxonomy" id="1618486"/>
    <lineage>
        <taxon>Bacteria</taxon>
        <taxon>Candidatus Roizmaniibacteriota</taxon>
    </lineage>
</organism>
<evidence type="ECO:0000256" key="7">
    <source>
        <dbReference type="ARBA" id="ARBA00022723"/>
    </source>
</evidence>
<dbReference type="Pfam" id="PF07516">
    <property type="entry name" value="SecA_SW"/>
    <property type="match status" value="1"/>
</dbReference>
<feature type="binding site" evidence="15">
    <location>
        <position position="86"/>
    </location>
    <ligand>
        <name>ATP</name>
        <dbReference type="ChEBI" id="CHEBI:30616"/>
    </ligand>
</feature>
<dbReference type="GO" id="GO:0006605">
    <property type="term" value="P:protein targeting"/>
    <property type="evidence" value="ECO:0007669"/>
    <property type="project" value="UniProtKB-UniRule"/>
</dbReference>
<keyword evidence="8 15" id="KW-0547">Nucleotide-binding</keyword>
<evidence type="ECO:0000256" key="2">
    <source>
        <dbReference type="ARBA" id="ARBA00004170"/>
    </source>
</evidence>
<feature type="compositionally biased region" description="Polar residues" evidence="18">
    <location>
        <begin position="866"/>
        <end position="876"/>
    </location>
</feature>
<dbReference type="PROSITE" id="PS01312">
    <property type="entry name" value="SECA"/>
    <property type="match status" value="1"/>
</dbReference>
<feature type="domain" description="SecA family profile" evidence="21">
    <location>
        <begin position="1"/>
        <end position="605"/>
    </location>
</feature>
<dbReference type="GO" id="GO:0043952">
    <property type="term" value="P:protein transport by the Sec complex"/>
    <property type="evidence" value="ECO:0007669"/>
    <property type="project" value="TreeGrafter"/>
</dbReference>
<dbReference type="Proteomes" id="UP000034917">
    <property type="component" value="Unassembled WGS sequence"/>
</dbReference>
<evidence type="ECO:0000256" key="1">
    <source>
        <dbReference type="ARBA" id="ARBA00001947"/>
    </source>
</evidence>
<evidence type="ECO:0000256" key="14">
    <source>
        <dbReference type="ARBA" id="ARBA00023136"/>
    </source>
</evidence>
<dbReference type="FunFam" id="3.90.1440.10:FF:000003">
    <property type="entry name" value="Preprotein translocase SecA subunit"/>
    <property type="match status" value="1"/>
</dbReference>
<evidence type="ECO:0000256" key="18">
    <source>
        <dbReference type="SAM" id="MobiDB-lite"/>
    </source>
</evidence>
<dbReference type="FunFam" id="3.40.50.300:FF:000113">
    <property type="entry name" value="Preprotein translocase subunit SecA"/>
    <property type="match status" value="1"/>
</dbReference>
<dbReference type="PRINTS" id="PR00906">
    <property type="entry name" value="SECA"/>
</dbReference>
<evidence type="ECO:0000256" key="12">
    <source>
        <dbReference type="ARBA" id="ARBA00022967"/>
    </source>
</evidence>
<evidence type="ECO:0000256" key="6">
    <source>
        <dbReference type="ARBA" id="ARBA00022490"/>
    </source>
</evidence>
<dbReference type="EMBL" id="LBSV01000002">
    <property type="protein sequence ID" value="KKQ26565.1"/>
    <property type="molecule type" value="Genomic_DNA"/>
</dbReference>
<evidence type="ECO:0000259" key="21">
    <source>
        <dbReference type="PROSITE" id="PS51196"/>
    </source>
</evidence>
<dbReference type="InterPro" id="IPR014018">
    <property type="entry name" value="SecA_motor_DEAD"/>
</dbReference>
<dbReference type="InterPro" id="IPR004027">
    <property type="entry name" value="SEC_C_motif"/>
</dbReference>
<dbReference type="Gene3D" id="1.10.3060.10">
    <property type="entry name" value="Helical scaffold and wing domains of SecA"/>
    <property type="match status" value="1"/>
</dbReference>
<dbReference type="GO" id="GO:0005829">
    <property type="term" value="C:cytosol"/>
    <property type="evidence" value="ECO:0007669"/>
    <property type="project" value="TreeGrafter"/>
</dbReference>
<feature type="domain" description="Helicase C-terminal" evidence="20">
    <location>
        <begin position="439"/>
        <end position="631"/>
    </location>
</feature>
<dbReference type="InterPro" id="IPR011116">
    <property type="entry name" value="SecA_Wing/Scaffold"/>
</dbReference>
<evidence type="ECO:0000259" key="19">
    <source>
        <dbReference type="PROSITE" id="PS51192"/>
    </source>
</evidence>
<keyword evidence="7" id="KW-0479">Metal-binding</keyword>
<evidence type="ECO:0000256" key="15">
    <source>
        <dbReference type="HAMAP-Rule" id="MF_01382"/>
    </source>
</evidence>
<proteinExistence type="inferred from homology"/>
<keyword evidence="11 15" id="KW-0653">Protein transport</keyword>
<dbReference type="NCBIfam" id="NF006630">
    <property type="entry name" value="PRK09200.1"/>
    <property type="match status" value="1"/>
</dbReference>
<keyword evidence="6 15" id="KW-0963">Cytoplasm</keyword>
<dbReference type="SUPFAM" id="SSF81886">
    <property type="entry name" value="Helical scaffold and wing domains of SecA"/>
    <property type="match status" value="1"/>
</dbReference>
<evidence type="ECO:0000256" key="5">
    <source>
        <dbReference type="ARBA" id="ARBA00022475"/>
    </source>
</evidence>
<feature type="region of interest" description="Disordered" evidence="18">
    <location>
        <begin position="837"/>
        <end position="882"/>
    </location>
</feature>
<dbReference type="GO" id="GO:0008564">
    <property type="term" value="F:protein-exporting ATPase activity"/>
    <property type="evidence" value="ECO:0007669"/>
    <property type="project" value="UniProtKB-EC"/>
</dbReference>
<evidence type="ECO:0000256" key="17">
    <source>
        <dbReference type="SAM" id="Coils"/>
    </source>
</evidence>
<dbReference type="PROSITE" id="PS51194">
    <property type="entry name" value="HELICASE_CTER"/>
    <property type="match status" value="1"/>
</dbReference>
<keyword evidence="13 15" id="KW-0811">Translocation</keyword>
<dbReference type="PROSITE" id="PS51196">
    <property type="entry name" value="SECA_MOTOR_DEAD"/>
    <property type="match status" value="1"/>
</dbReference>
<dbReference type="PANTHER" id="PTHR30612:SF0">
    <property type="entry name" value="CHLOROPLAST PROTEIN-TRANSPORTING ATPASE"/>
    <property type="match status" value="1"/>
</dbReference>
<keyword evidence="9" id="KW-0862">Zinc</keyword>
<dbReference type="InterPro" id="IPR036266">
    <property type="entry name" value="SecA_Wing/Scaffold_sf"/>
</dbReference>
<dbReference type="GO" id="GO:0005886">
    <property type="term" value="C:plasma membrane"/>
    <property type="evidence" value="ECO:0007669"/>
    <property type="project" value="UniProtKB-SubCell"/>
</dbReference>
<dbReference type="SUPFAM" id="SSF81767">
    <property type="entry name" value="Pre-protein crosslinking domain of SecA"/>
    <property type="match status" value="1"/>
</dbReference>
<keyword evidence="14 15" id="KW-0472">Membrane</keyword>
<evidence type="ECO:0000256" key="8">
    <source>
        <dbReference type="ARBA" id="ARBA00022741"/>
    </source>
</evidence>
<dbReference type="Pfam" id="PF02810">
    <property type="entry name" value="SEC-C"/>
    <property type="match status" value="1"/>
</dbReference>
<dbReference type="PANTHER" id="PTHR30612">
    <property type="entry name" value="SECA INNER MEMBRANE COMPONENT OF SEC PROTEIN SECRETION SYSTEM"/>
    <property type="match status" value="1"/>
</dbReference>
<dbReference type="InterPro" id="IPR044722">
    <property type="entry name" value="SecA_SF2_C"/>
</dbReference>
<evidence type="ECO:0000313" key="22">
    <source>
        <dbReference type="EMBL" id="KKQ26565.1"/>
    </source>
</evidence>
<dbReference type="GO" id="GO:0065002">
    <property type="term" value="P:intracellular protein transmembrane transport"/>
    <property type="evidence" value="ECO:0007669"/>
    <property type="project" value="UniProtKB-UniRule"/>
</dbReference>
<keyword evidence="17" id="KW-0175">Coiled coil</keyword>
<dbReference type="NCBIfam" id="TIGR00963">
    <property type="entry name" value="secA"/>
    <property type="match status" value="1"/>
</dbReference>
<comment type="subcellular location">
    <subcellularLocation>
        <location evidence="15">Cell membrane</location>
        <topology evidence="15">Peripheral membrane protein</topology>
        <orientation evidence="15">Cytoplasmic side</orientation>
    </subcellularLocation>
    <subcellularLocation>
        <location evidence="15">Cytoplasm</location>
    </subcellularLocation>
    <subcellularLocation>
        <location evidence="2">Membrane</location>
        <topology evidence="2">Peripheral membrane protein</topology>
    </subcellularLocation>
    <text evidence="15">Distribution is 50-50.</text>
</comment>
<evidence type="ECO:0000313" key="23">
    <source>
        <dbReference type="Proteomes" id="UP000034917"/>
    </source>
</evidence>
<evidence type="ECO:0000256" key="4">
    <source>
        <dbReference type="ARBA" id="ARBA00022448"/>
    </source>
</evidence>
<dbReference type="GO" id="GO:0017038">
    <property type="term" value="P:protein import"/>
    <property type="evidence" value="ECO:0007669"/>
    <property type="project" value="InterPro"/>
</dbReference>
<dbReference type="GO" id="GO:0031522">
    <property type="term" value="C:cell envelope Sec protein transport complex"/>
    <property type="evidence" value="ECO:0007669"/>
    <property type="project" value="UniProtKB-ARBA"/>
</dbReference>
<keyword evidence="12 15" id="KW-1278">Translocase</keyword>
<dbReference type="GO" id="GO:0005524">
    <property type="term" value="F:ATP binding"/>
    <property type="evidence" value="ECO:0007669"/>
    <property type="project" value="UniProtKB-UniRule"/>
</dbReference>
<evidence type="ECO:0000259" key="20">
    <source>
        <dbReference type="PROSITE" id="PS51194"/>
    </source>
</evidence>
<dbReference type="EC" id="7.4.2.8" evidence="15"/>
<dbReference type="SMART" id="SM00957">
    <property type="entry name" value="SecA_DEAD"/>
    <property type="match status" value="1"/>
</dbReference>
<dbReference type="CDD" id="cd17928">
    <property type="entry name" value="DEXDc_SecA"/>
    <property type="match status" value="1"/>
</dbReference>
<dbReference type="InterPro" id="IPR011115">
    <property type="entry name" value="SecA_DEAD"/>
</dbReference>
<keyword evidence="10 15" id="KW-0067">ATP-binding</keyword>
<comment type="subunit">
    <text evidence="15">Monomer and homodimer. Part of the essential Sec protein translocation apparatus which comprises SecA, SecYEG and auxiliary proteins SecDF. Other proteins may also be involved.</text>
</comment>
<dbReference type="SUPFAM" id="SSF52540">
    <property type="entry name" value="P-loop containing nucleoside triphosphate hydrolases"/>
    <property type="match status" value="2"/>
</dbReference>
<dbReference type="InterPro" id="IPR011130">
    <property type="entry name" value="SecA_preprotein_X-link_dom"/>
</dbReference>
<evidence type="ECO:0000256" key="10">
    <source>
        <dbReference type="ARBA" id="ARBA00022840"/>
    </source>
</evidence>
<dbReference type="Pfam" id="PF21090">
    <property type="entry name" value="P-loop_SecA"/>
    <property type="match status" value="1"/>
</dbReference>
<keyword evidence="4 15" id="KW-0813">Transport</keyword>
<dbReference type="Pfam" id="PF01043">
    <property type="entry name" value="SecA_PP_bind"/>
    <property type="match status" value="1"/>
</dbReference>
<protein>
    <recommendedName>
        <fullName evidence="15 16">Protein translocase subunit SecA</fullName>
        <ecNumber evidence="15">7.4.2.8</ecNumber>
    </recommendedName>
</protein>
<dbReference type="InterPro" id="IPR014001">
    <property type="entry name" value="Helicase_ATP-bd"/>
</dbReference>
<dbReference type="InterPro" id="IPR020937">
    <property type="entry name" value="SecA_CS"/>
</dbReference>
<comment type="function">
    <text evidence="15">Part of the Sec protein translocase complex. Interacts with the SecYEG preprotein conducting channel. Has a central role in coupling the hydrolysis of ATP to the transfer of proteins into and across the cell membrane, serving as an ATP-driven molecular motor driving the stepwise translocation of polypeptide chains across the membrane.</text>
</comment>
<keyword evidence="5 15" id="KW-1003">Cell membrane</keyword>
<dbReference type="PATRIC" id="fig|1618486.3.peg.184"/>